<evidence type="ECO:0000313" key="7">
    <source>
        <dbReference type="Proteomes" id="UP001604043"/>
    </source>
</evidence>
<evidence type="ECO:0000259" key="5">
    <source>
        <dbReference type="PROSITE" id="PS51898"/>
    </source>
</evidence>
<dbReference type="PANTHER" id="PTHR30629">
    <property type="entry name" value="PROPHAGE INTEGRASE"/>
    <property type="match status" value="1"/>
</dbReference>
<dbReference type="InterPro" id="IPR053876">
    <property type="entry name" value="Phage_int_M"/>
</dbReference>
<dbReference type="InterPro" id="IPR002104">
    <property type="entry name" value="Integrase_catalytic"/>
</dbReference>
<sequence length="203" mass="23074">MLKVLKSVDERGNHETAKRQRATIGCVFRYAIATTRAENDQTYALKGTLTGPTVTHRAAITDPKGLGALLRAIDSFDGQPTTRAALRLMPILFPRPGELRMAEWSEFDLEKGEWTIPASRMKMRRPHRSPLPRQAIEILRELHAITGRGKLPFHSVRTVLRQISENTLNAALRRLGYAKDEVTAHGFRATEVVPIRRTFWRLR</sequence>
<dbReference type="PANTHER" id="PTHR30629:SF2">
    <property type="entry name" value="PROPHAGE INTEGRASE INTS-RELATED"/>
    <property type="match status" value="1"/>
</dbReference>
<comment type="similarity">
    <text evidence="1">Belongs to the 'phage' integrase family.</text>
</comment>
<dbReference type="InterPro" id="IPR011010">
    <property type="entry name" value="DNA_brk_join_enz"/>
</dbReference>
<evidence type="ECO:0000256" key="2">
    <source>
        <dbReference type="ARBA" id="ARBA00022908"/>
    </source>
</evidence>
<proteinExistence type="inferred from homology"/>
<evidence type="ECO:0000256" key="3">
    <source>
        <dbReference type="ARBA" id="ARBA00023125"/>
    </source>
</evidence>
<feature type="domain" description="Tyr recombinase" evidence="5">
    <location>
        <begin position="56"/>
        <end position="203"/>
    </location>
</feature>
<dbReference type="CDD" id="cd00801">
    <property type="entry name" value="INT_P4_C"/>
    <property type="match status" value="1"/>
</dbReference>
<evidence type="ECO:0000256" key="1">
    <source>
        <dbReference type="ARBA" id="ARBA00008857"/>
    </source>
</evidence>
<keyword evidence="4" id="KW-0233">DNA recombination</keyword>
<dbReference type="Proteomes" id="UP001604043">
    <property type="component" value="Unassembled WGS sequence"/>
</dbReference>
<protein>
    <submittedName>
        <fullName evidence="6">Site-specific integrase</fullName>
    </submittedName>
</protein>
<dbReference type="Gene3D" id="1.10.150.130">
    <property type="match status" value="1"/>
</dbReference>
<dbReference type="InterPro" id="IPR013762">
    <property type="entry name" value="Integrase-like_cat_sf"/>
</dbReference>
<organism evidence="6 7">
    <name type="scientific">Xanthobacter aminoxidans</name>
    <dbReference type="NCBI Taxonomy" id="186280"/>
    <lineage>
        <taxon>Bacteria</taxon>
        <taxon>Pseudomonadati</taxon>
        <taxon>Pseudomonadota</taxon>
        <taxon>Alphaproteobacteria</taxon>
        <taxon>Hyphomicrobiales</taxon>
        <taxon>Xanthobacteraceae</taxon>
        <taxon>Xanthobacter</taxon>
    </lineage>
</organism>
<dbReference type="Gene3D" id="1.10.443.10">
    <property type="entry name" value="Intergrase catalytic core"/>
    <property type="match status" value="1"/>
</dbReference>
<dbReference type="Pfam" id="PF22022">
    <property type="entry name" value="Phage_int_M"/>
    <property type="match status" value="1"/>
</dbReference>
<evidence type="ECO:0000256" key="4">
    <source>
        <dbReference type="ARBA" id="ARBA00023172"/>
    </source>
</evidence>
<dbReference type="PROSITE" id="PS51898">
    <property type="entry name" value="TYR_RECOMBINASE"/>
    <property type="match status" value="1"/>
</dbReference>
<dbReference type="InterPro" id="IPR050808">
    <property type="entry name" value="Phage_Integrase"/>
</dbReference>
<dbReference type="SUPFAM" id="SSF56349">
    <property type="entry name" value="DNA breaking-rejoining enzymes"/>
    <property type="match status" value="1"/>
</dbReference>
<accession>A0ABW6ZFP0</accession>
<gene>
    <name evidence="6" type="ORF">V5F30_10535</name>
</gene>
<keyword evidence="3" id="KW-0238">DNA-binding</keyword>
<keyword evidence="7" id="KW-1185">Reference proteome</keyword>
<reference evidence="6 7" key="1">
    <citation type="submission" date="2024-02" db="EMBL/GenBank/DDBJ databases">
        <title>Expansion and revision of Xanthobacter and proposal of Roseixanthobacter gen. nov.</title>
        <authorList>
            <person name="Soltysiak M.P.M."/>
            <person name="Jalihal A."/>
            <person name="Ory A."/>
            <person name="Chrisophersen C."/>
            <person name="Lee A.D."/>
            <person name="Boulton J."/>
            <person name="Springer M."/>
        </authorList>
    </citation>
    <scope>NUCLEOTIDE SEQUENCE [LARGE SCALE GENOMIC DNA]</scope>
    <source>
        <strain evidence="6 7">CB5</strain>
    </source>
</reference>
<name>A0ABW6ZFP0_9HYPH</name>
<keyword evidence="2" id="KW-0229">DNA integration</keyword>
<evidence type="ECO:0000313" key="6">
    <source>
        <dbReference type="EMBL" id="MFG1252641.1"/>
    </source>
</evidence>
<comment type="caution">
    <text evidence="6">The sequence shown here is derived from an EMBL/GenBank/DDBJ whole genome shotgun (WGS) entry which is preliminary data.</text>
</comment>
<dbReference type="EMBL" id="JBAFUR010000002">
    <property type="protein sequence ID" value="MFG1252641.1"/>
    <property type="molecule type" value="Genomic_DNA"/>
</dbReference>
<dbReference type="Pfam" id="PF00589">
    <property type="entry name" value="Phage_integrase"/>
    <property type="match status" value="1"/>
</dbReference>
<dbReference type="InterPro" id="IPR010998">
    <property type="entry name" value="Integrase_recombinase_N"/>
</dbReference>